<reference evidence="6" key="1">
    <citation type="journal article" date="2014" name="Int. J. Syst. Evol. Microbiol.">
        <title>Complete genome sequence of Corynebacterium casei LMG S-19264T (=DSM 44701T), isolated from a smear-ripened cheese.</title>
        <authorList>
            <consortium name="US DOE Joint Genome Institute (JGI-PGF)"/>
            <person name="Walter F."/>
            <person name="Albersmeier A."/>
            <person name="Kalinowski J."/>
            <person name="Ruckert C."/>
        </authorList>
    </citation>
    <scope>NUCLEOTIDE SEQUENCE</scope>
    <source>
        <strain evidence="6">VKM Ac-1069</strain>
    </source>
</reference>
<reference evidence="6" key="2">
    <citation type="submission" date="2023-01" db="EMBL/GenBank/DDBJ databases">
        <authorList>
            <person name="Sun Q."/>
            <person name="Evtushenko L."/>
        </authorList>
    </citation>
    <scope>NUCLEOTIDE SEQUENCE</scope>
    <source>
        <strain evidence="6">VKM Ac-1069</strain>
    </source>
</reference>
<evidence type="ECO:0000256" key="4">
    <source>
        <dbReference type="ARBA" id="ARBA00023163"/>
    </source>
</evidence>
<dbReference type="InterPro" id="IPR000847">
    <property type="entry name" value="LysR_HTH_N"/>
</dbReference>
<dbReference type="InterPro" id="IPR036388">
    <property type="entry name" value="WH-like_DNA-bd_sf"/>
</dbReference>
<evidence type="ECO:0000256" key="2">
    <source>
        <dbReference type="ARBA" id="ARBA00023015"/>
    </source>
</evidence>
<evidence type="ECO:0000313" key="7">
    <source>
        <dbReference type="Proteomes" id="UP001143463"/>
    </source>
</evidence>
<dbReference type="Gene3D" id="3.40.190.10">
    <property type="entry name" value="Periplasmic binding protein-like II"/>
    <property type="match status" value="2"/>
</dbReference>
<dbReference type="SUPFAM" id="SSF53850">
    <property type="entry name" value="Periplasmic binding protein-like II"/>
    <property type="match status" value="1"/>
</dbReference>
<dbReference type="GO" id="GO:0003700">
    <property type="term" value="F:DNA-binding transcription factor activity"/>
    <property type="evidence" value="ECO:0007669"/>
    <property type="project" value="InterPro"/>
</dbReference>
<dbReference type="AlphaFoldDB" id="A0A9W6L4Q2"/>
<gene>
    <name evidence="6" type="ORF">GCM10017577_33400</name>
</gene>
<dbReference type="PROSITE" id="PS50931">
    <property type="entry name" value="HTH_LYSR"/>
    <property type="match status" value="1"/>
</dbReference>
<organism evidence="6 7">
    <name type="scientific">Pseudonocardia halophobica</name>
    <dbReference type="NCBI Taxonomy" id="29401"/>
    <lineage>
        <taxon>Bacteria</taxon>
        <taxon>Bacillati</taxon>
        <taxon>Actinomycetota</taxon>
        <taxon>Actinomycetes</taxon>
        <taxon>Pseudonocardiales</taxon>
        <taxon>Pseudonocardiaceae</taxon>
        <taxon>Pseudonocardia</taxon>
    </lineage>
</organism>
<feature type="domain" description="HTH lysR-type" evidence="5">
    <location>
        <begin position="6"/>
        <end position="63"/>
    </location>
</feature>
<dbReference type="CDD" id="cd08417">
    <property type="entry name" value="PBP2_Nitroaromatics_like"/>
    <property type="match status" value="1"/>
</dbReference>
<dbReference type="Gene3D" id="1.10.10.10">
    <property type="entry name" value="Winged helix-like DNA-binding domain superfamily/Winged helix DNA-binding domain"/>
    <property type="match status" value="1"/>
</dbReference>
<sequence length="301" mass="33423">MNLASLDLNLLVTLDALLEHRSVSRAAEQMGLSQPAVSAQLARLRRHFGDDLLARFGNQYRLTPLAVQLRHRVRTALSGVERVFAAEPDFDPATTTREFALIMTDYAVAVLGPELVACLREEAPGARLRFTANTPQVVDNVMQTLTNADLLLMPHGFIDALPHTDLYLDDWVCLVATGNPAVGEEVTVEQLRSLPWVVTYHGPTASTPAVRQMRMLGIEPDVQVVTENFLTVPGLVAGSDRVALLQRRLVDRIPAEFGVRALPCPVDVTPLVEAIWWHPMYDDDPEHRYLRDLLTRVAGRV</sequence>
<dbReference type="Pfam" id="PF00126">
    <property type="entry name" value="HTH_1"/>
    <property type="match status" value="1"/>
</dbReference>
<protein>
    <submittedName>
        <fullName evidence="6">LysR family transcriptional regulator</fullName>
    </submittedName>
</protein>
<dbReference type="InterPro" id="IPR037402">
    <property type="entry name" value="YidZ_PBP2"/>
</dbReference>
<dbReference type="InterPro" id="IPR036390">
    <property type="entry name" value="WH_DNA-bd_sf"/>
</dbReference>
<dbReference type="InterPro" id="IPR050389">
    <property type="entry name" value="LysR-type_TF"/>
</dbReference>
<dbReference type="GO" id="GO:0003677">
    <property type="term" value="F:DNA binding"/>
    <property type="evidence" value="ECO:0007669"/>
    <property type="project" value="UniProtKB-KW"/>
</dbReference>
<dbReference type="Proteomes" id="UP001143463">
    <property type="component" value="Unassembled WGS sequence"/>
</dbReference>
<keyword evidence="3" id="KW-0238">DNA-binding</keyword>
<dbReference type="PANTHER" id="PTHR30118:SF15">
    <property type="entry name" value="TRANSCRIPTIONAL REGULATORY PROTEIN"/>
    <property type="match status" value="1"/>
</dbReference>
<comment type="similarity">
    <text evidence="1">Belongs to the LysR transcriptional regulatory family.</text>
</comment>
<evidence type="ECO:0000256" key="3">
    <source>
        <dbReference type="ARBA" id="ARBA00023125"/>
    </source>
</evidence>
<name>A0A9W6L4Q2_9PSEU</name>
<dbReference type="PRINTS" id="PR00039">
    <property type="entry name" value="HTHLYSR"/>
</dbReference>
<keyword evidence="2" id="KW-0805">Transcription regulation</keyword>
<comment type="caution">
    <text evidence="6">The sequence shown here is derived from an EMBL/GenBank/DDBJ whole genome shotgun (WGS) entry which is preliminary data.</text>
</comment>
<dbReference type="EMBL" id="BSFQ01000012">
    <property type="protein sequence ID" value="GLL12199.1"/>
    <property type="molecule type" value="Genomic_DNA"/>
</dbReference>
<dbReference type="PANTHER" id="PTHR30118">
    <property type="entry name" value="HTH-TYPE TRANSCRIPTIONAL REGULATOR LEUO-RELATED"/>
    <property type="match status" value="1"/>
</dbReference>
<evidence type="ECO:0000313" key="6">
    <source>
        <dbReference type="EMBL" id="GLL12199.1"/>
    </source>
</evidence>
<dbReference type="SUPFAM" id="SSF46785">
    <property type="entry name" value="Winged helix' DNA-binding domain"/>
    <property type="match status" value="1"/>
</dbReference>
<dbReference type="InterPro" id="IPR005119">
    <property type="entry name" value="LysR_subst-bd"/>
</dbReference>
<accession>A0A9W6L4Q2</accession>
<keyword evidence="7" id="KW-1185">Reference proteome</keyword>
<dbReference type="Pfam" id="PF03466">
    <property type="entry name" value="LysR_substrate"/>
    <property type="match status" value="1"/>
</dbReference>
<evidence type="ECO:0000256" key="1">
    <source>
        <dbReference type="ARBA" id="ARBA00009437"/>
    </source>
</evidence>
<dbReference type="RefSeq" id="WP_037045899.1">
    <property type="nucleotide sequence ID" value="NZ_BAAAUZ010000020.1"/>
</dbReference>
<proteinExistence type="inferred from homology"/>
<keyword evidence="4" id="KW-0804">Transcription</keyword>
<evidence type="ECO:0000259" key="5">
    <source>
        <dbReference type="PROSITE" id="PS50931"/>
    </source>
</evidence>